<dbReference type="InterPro" id="IPR013983">
    <property type="entry name" value="Ald_Fedxn_OxRdtase_N"/>
</dbReference>
<dbReference type="AlphaFoldDB" id="A0A2M7UBV0"/>
<dbReference type="InterPro" id="IPR036021">
    <property type="entry name" value="Tungsten_al_ferr_oxy-like_C"/>
</dbReference>
<dbReference type="InterPro" id="IPR036503">
    <property type="entry name" value="Ald_Fedxn_OxRdtase_N_sf"/>
</dbReference>
<evidence type="ECO:0000313" key="10">
    <source>
        <dbReference type="EMBL" id="PIZ68725.1"/>
    </source>
</evidence>
<evidence type="ECO:0000313" key="11">
    <source>
        <dbReference type="Proteomes" id="UP000229805"/>
    </source>
</evidence>
<reference evidence="11" key="1">
    <citation type="submission" date="2017-09" db="EMBL/GenBank/DDBJ databases">
        <title>Depth-based differentiation of microbial function through sediment-hosted aquifers and enrichment of novel symbionts in the deep terrestrial subsurface.</title>
        <authorList>
            <person name="Probst A.J."/>
            <person name="Ladd B."/>
            <person name="Jarett J.K."/>
            <person name="Geller-Mcgrath D.E."/>
            <person name="Sieber C.M.K."/>
            <person name="Emerson J.B."/>
            <person name="Anantharaman K."/>
            <person name="Thomas B.C."/>
            <person name="Malmstrom R."/>
            <person name="Stieglmeier M."/>
            <person name="Klingl A."/>
            <person name="Woyke T."/>
            <person name="Ryan C.M."/>
            <person name="Banfield J.F."/>
        </authorList>
    </citation>
    <scope>NUCLEOTIDE SEQUENCE [LARGE SCALE GENOMIC DNA]</scope>
</reference>
<dbReference type="GO" id="GO:0051539">
    <property type="term" value="F:4 iron, 4 sulfur cluster binding"/>
    <property type="evidence" value="ECO:0007669"/>
    <property type="project" value="UniProtKB-KW"/>
</dbReference>
<dbReference type="InterPro" id="IPR013984">
    <property type="entry name" value="Ald_Fedxn_OxRdtase_dom2"/>
</dbReference>
<dbReference type="Pfam" id="PF02730">
    <property type="entry name" value="AFOR_N"/>
    <property type="match status" value="1"/>
</dbReference>
<comment type="caution">
    <text evidence="10">The sequence shown here is derived from an EMBL/GenBank/DDBJ whole genome shotgun (WGS) entry which is preliminary data.</text>
</comment>
<dbReference type="SUPFAM" id="SSF56228">
    <property type="entry name" value="Aldehyde ferredoxin oxidoreductase, N-terminal domain"/>
    <property type="match status" value="1"/>
</dbReference>
<evidence type="ECO:0000256" key="8">
    <source>
        <dbReference type="ARBA" id="ARBA00049934"/>
    </source>
</evidence>
<evidence type="ECO:0000256" key="4">
    <source>
        <dbReference type="ARBA" id="ARBA00022723"/>
    </source>
</evidence>
<dbReference type="SUPFAM" id="SSF48310">
    <property type="entry name" value="Aldehyde ferredoxin oxidoreductase, C-terminal domains"/>
    <property type="match status" value="1"/>
</dbReference>
<keyword evidence="6" id="KW-0408">Iron</keyword>
<dbReference type="Pfam" id="PF01314">
    <property type="entry name" value="AFOR_C"/>
    <property type="match status" value="1"/>
</dbReference>
<dbReference type="Gene3D" id="1.10.599.10">
    <property type="entry name" value="Aldehyde Ferredoxin Oxidoreductase Protein, subunit A, domain 3"/>
    <property type="match status" value="1"/>
</dbReference>
<feature type="domain" description="Aldehyde ferredoxin oxidoreductase N-terminal" evidence="9">
    <location>
        <begin position="23"/>
        <end position="245"/>
    </location>
</feature>
<evidence type="ECO:0000259" key="9">
    <source>
        <dbReference type="SMART" id="SM00790"/>
    </source>
</evidence>
<dbReference type="InterPro" id="IPR013985">
    <property type="entry name" value="Ald_Fedxn_OxRdtase_dom3"/>
</dbReference>
<dbReference type="PANTHER" id="PTHR30038:SF7">
    <property type="entry name" value="TUNGSTEN-CONTAINING GLYCERALDEHYDE-3-PHOSPHATE:FERREDOXIN OXIDOREDUCTASE"/>
    <property type="match status" value="1"/>
</dbReference>
<dbReference type="SMART" id="SM00790">
    <property type="entry name" value="AFOR_N"/>
    <property type="match status" value="1"/>
</dbReference>
<evidence type="ECO:0000256" key="5">
    <source>
        <dbReference type="ARBA" id="ARBA00023002"/>
    </source>
</evidence>
<dbReference type="Proteomes" id="UP000229805">
    <property type="component" value="Unassembled WGS sequence"/>
</dbReference>
<evidence type="ECO:0000256" key="6">
    <source>
        <dbReference type="ARBA" id="ARBA00023004"/>
    </source>
</evidence>
<dbReference type="GO" id="GO:0016625">
    <property type="term" value="F:oxidoreductase activity, acting on the aldehyde or oxo group of donors, iron-sulfur protein as acceptor"/>
    <property type="evidence" value="ECO:0007669"/>
    <property type="project" value="InterPro"/>
</dbReference>
<proteinExistence type="inferred from homology"/>
<dbReference type="InterPro" id="IPR051919">
    <property type="entry name" value="W-dependent_AOR"/>
</dbReference>
<evidence type="ECO:0000256" key="1">
    <source>
        <dbReference type="ARBA" id="ARBA00001966"/>
    </source>
</evidence>
<dbReference type="Gene3D" id="1.10.569.10">
    <property type="entry name" value="Aldehyde Ferredoxin Oxidoreductase Protein, subunit A, domain 2"/>
    <property type="match status" value="1"/>
</dbReference>
<protein>
    <submittedName>
        <fullName evidence="10">Aldehyde:ferredoxin oxidoreductase</fullName>
    </submittedName>
</protein>
<evidence type="ECO:0000256" key="3">
    <source>
        <dbReference type="ARBA" id="ARBA00022485"/>
    </source>
</evidence>
<sequence length="717" mass="80090">MKTIKLTEIVQKKYLRQKIKHGYAGQTLHVDISARQPDKKIEFREVTEKMKEIFTGGKGFCLSILWRLVNGWTKWDGADNALCVAPGPLGGLTTCPGAGKSIVTAISPLTGSVVDSNVGGHFGPFLKFAGFDALSVQGKSDKDTVVFIDGITGQIQIFQVSGLPRDAYQISDVLTHHFGEGKPRNISVITAGPGAKNTRMGCLNFSWFDFKRQIVRYKQAGRGGLGTVFADKGLKAIVVRWDASRLNENNPADGHNLTELTRRHTRELIALDPKQNEMATVGTTHLVTIMNDHDLIPVHNFQFGSHPSVPNLGAEVFRKMFDPGYDGCWIGCALACAHGIKDFVPTSGPYKGKKVFVDGPEYETIAGCGSNLGIFDPRFVVEINFYCDAYGLDTISVGTSIAFAMECFERGLIDEYNTGGMKLRFGDKKAVLELLHQMAKGRGFGAIVGQGIRQMKKMFAANCGVDRHLLKDIGMEAKGLEFSEYITKESLAQQGGYGLALKGAQHDEAWLIFLDMVHNFMPTFEKKAEALHWFPMWRTWFSLCGLCKLPWNDVVPEGNKETPEPAKVTQHVNWYAQYFSALTGKTVTPEDLLLMSERVYTFQRLFNLKMGFGRREHDSLPYRAMGPVTVEEYESRAERYDRQLVEKYGVDLIGKSLTDKIALMRKFREAAYEELKNAVYKRRGWTNDGIPTLALVRRLGIDFPDVVELLRQNRVTA</sequence>
<dbReference type="EMBL" id="PFOG01000209">
    <property type="protein sequence ID" value="PIZ68725.1"/>
    <property type="molecule type" value="Genomic_DNA"/>
</dbReference>
<dbReference type="PANTHER" id="PTHR30038">
    <property type="entry name" value="ALDEHYDE FERREDOXIN OXIDOREDUCTASE"/>
    <property type="match status" value="1"/>
</dbReference>
<keyword evidence="4" id="KW-0479">Metal-binding</keyword>
<comment type="cofactor">
    <cofactor evidence="1">
        <name>[4Fe-4S] cluster</name>
        <dbReference type="ChEBI" id="CHEBI:49883"/>
    </cofactor>
</comment>
<name>A0A2M7UBV0_9BACT</name>
<keyword evidence="3" id="KW-0004">4Fe-4S</keyword>
<accession>A0A2M7UBV0</accession>
<comment type="cofactor">
    <cofactor evidence="8">
        <name>tungstopterin</name>
        <dbReference type="ChEBI" id="CHEBI:30402"/>
    </cofactor>
</comment>
<evidence type="ECO:0000256" key="7">
    <source>
        <dbReference type="ARBA" id="ARBA00023014"/>
    </source>
</evidence>
<comment type="similarity">
    <text evidence="2">Belongs to the AOR/FOR family.</text>
</comment>
<dbReference type="InterPro" id="IPR001203">
    <property type="entry name" value="OxRdtase_Ald_Fedxn_C"/>
</dbReference>
<dbReference type="Gene3D" id="3.60.9.10">
    <property type="entry name" value="Aldehyde ferredoxin oxidoreductase, N-terminal domain"/>
    <property type="match status" value="1"/>
</dbReference>
<dbReference type="GO" id="GO:0046872">
    <property type="term" value="F:metal ion binding"/>
    <property type="evidence" value="ECO:0007669"/>
    <property type="project" value="UniProtKB-KW"/>
</dbReference>
<dbReference type="GO" id="GO:0009055">
    <property type="term" value="F:electron transfer activity"/>
    <property type="evidence" value="ECO:0007669"/>
    <property type="project" value="InterPro"/>
</dbReference>
<organism evidence="10 11">
    <name type="scientific">Candidatus Portnoybacteria bacterium CG_4_10_14_0_2_um_filter_44_20</name>
    <dbReference type="NCBI Taxonomy" id="1974799"/>
    <lineage>
        <taxon>Bacteria</taxon>
        <taxon>Candidatus Portnoyibacteriota</taxon>
    </lineage>
</organism>
<keyword evidence="5" id="KW-0560">Oxidoreductase</keyword>
<keyword evidence="7" id="KW-0411">Iron-sulfur</keyword>
<evidence type="ECO:0000256" key="2">
    <source>
        <dbReference type="ARBA" id="ARBA00011032"/>
    </source>
</evidence>
<gene>
    <name evidence="10" type="ORF">COY11_05670</name>
</gene>